<dbReference type="Pfam" id="PF02204">
    <property type="entry name" value="VPS9"/>
    <property type="match status" value="1"/>
</dbReference>
<name>A0A9P7SWU1_9HYPO</name>
<dbReference type="GO" id="GO:0000149">
    <property type="term" value="F:SNARE binding"/>
    <property type="evidence" value="ECO:0007669"/>
    <property type="project" value="TreeGrafter"/>
</dbReference>
<reference evidence="5" key="1">
    <citation type="journal article" date="2020" name="bioRxiv">
        <title>Whole genome comparisons of ergot fungi reveals the divergence and evolution of species within the genus Claviceps are the result of varying mechanisms driving genome evolution and host range expansion.</title>
        <authorList>
            <person name="Wyka S.A."/>
            <person name="Mondo S.J."/>
            <person name="Liu M."/>
            <person name="Dettman J."/>
            <person name="Nalam V."/>
            <person name="Broders K.D."/>
        </authorList>
    </citation>
    <scope>NUCLEOTIDE SEQUENCE</scope>
    <source>
        <strain evidence="5">CCC 602</strain>
    </source>
</reference>
<dbReference type="PANTHER" id="PTHR24170:SF1">
    <property type="entry name" value="DOMAIN PROTEIN, PUTATIVE (AFU_ORTHOLOGUE AFUA_1G09870)-RELATED"/>
    <property type="match status" value="1"/>
</dbReference>
<comment type="caution">
    <text evidence="5">The sequence shown here is derived from an EMBL/GenBank/DDBJ whole genome shotgun (WGS) entry which is preliminary data.</text>
</comment>
<feature type="domain" description="VPS9" evidence="4">
    <location>
        <begin position="346"/>
        <end position="509"/>
    </location>
</feature>
<sequence length="1298" mass="144897">MLPLNPFLAAFFKSSVAAQCTPVQHHVLLVPLTDVLLTWRDTDSGAVGNEAVASEEFLGSHVLRIPLPHASSGGKDGAHNLREVRGKAKQFSTLNGRSVVIKDSVVYSNKGFKALSQAQLLNDAIWYPDVFEPRQWLLYFISKPLVGTWEEIRIPPAILIPNIRAHTILETKKASNGDHAEGAVPKKKDIRSFHDLLNNFPMIAKQMQPGLEKLFAEFTAVLEKPLPPPPSSSHIPDPKPDGPITAATKRARSNSFSVRSGKMDYRESLPVTENFYAEDDEDVMRASLETAVTAAIDLFQSVDKQQLSLLGATTDLTGPLVEKLIERYVAENVNHFLFPKISALRRPEDLELEAKIRQMEFIDISQLGIPIEGGSRAKHDLLIQLEPVIDEFKKISSALSPVGMMDTLLSTTKAVSQLTDTTKLSHRASDGKEEAAYEKAIMTVNADTLVSLLLYVVIRSQVRNLNARLLYIRNFIFIDDVDSGEMGYALSTFEAVLAYLALDSTGLRRASRRNKSLWDAAKKSDLTELRKMMEPDACAIAEGDERSSDDDDDDDNGNDNSNDDHTNHPRETIRRRSFSWSLANGSSNGLSPGHTLSDGFSHGSGLSHVFPFQSSGTGMADFAPTKRIKRVAMDTRSVSSGSEISFHSRTGSIGTLGGAFEGDTSVERLAQTSNSFGESILMMAVQSQNPASLGYLFSLSGYYSLDVLLQDMNNEDTTLLSAAVQLGHMELVDMLLGRISALATQDQMMHYLAQQDIWGRSVGHYLFHVPSLITRIGKLIPWRQRDKNGQTPLFALCRSYDNENYYDMVETGLKVARDSQNDGQALHLDDHVDAKGNTLLHIMNDPRLAMRILHCCDVDVNATNDKKFTALMVASKYGRYDMVRCLFADPRVDVNAREIRGLTAVELAKDDEVRNRIDDLGLFGMPAGRDGRITGVVRAFFVEDGSVRLVLKSAAPTDHDSYTVTTSRRSLAEFEQLAHLLAEENPASWIPSMSDIRSPFQIPVKPSRAILRDIQSRTDWFLRIMLSHPTLATHEMLWEFFLVPELQLGAMAQRTKLKVETRLDKIKEEYEPVRDIREVEQFVNHAKDTVRSVSYSTKTVTRRANELGLATCDLYDSLVLLHRSVSALRHVPRTHVAALETYVRAMTPTQSSPQATLHNTLVAIQSTVQALLSALARPTTLIEQITAAKREANRNDSSASRQSRWPLGLLDDTRQRIQDGKEKRAKKYRQEAEYLAKELRYTQQTVAAELAGWQDMHDKLGRRAIKEFATGMVVLERMRLEGMMRALRKVQSNRPKKI</sequence>
<feature type="compositionally biased region" description="Acidic residues" evidence="2">
    <location>
        <begin position="547"/>
        <end position="557"/>
    </location>
</feature>
<dbReference type="FunFam" id="1.25.40.20:FF:000443">
    <property type="entry name" value="Putative vps9 domain protein"/>
    <property type="match status" value="1"/>
</dbReference>
<protein>
    <recommendedName>
        <fullName evidence="4">VPS9 domain-containing protein</fullName>
    </recommendedName>
</protein>
<dbReference type="GO" id="GO:0005886">
    <property type="term" value="C:plasma membrane"/>
    <property type="evidence" value="ECO:0007669"/>
    <property type="project" value="TreeGrafter"/>
</dbReference>
<dbReference type="PANTHER" id="PTHR24170">
    <property type="entry name" value="ANKYRIN REPEAT DOMAIN-CONTAINING PROTEIN 27"/>
    <property type="match status" value="1"/>
</dbReference>
<dbReference type="GO" id="GO:0045022">
    <property type="term" value="P:early endosome to late endosome transport"/>
    <property type="evidence" value="ECO:0007669"/>
    <property type="project" value="TreeGrafter"/>
</dbReference>
<dbReference type="GO" id="GO:0005085">
    <property type="term" value="F:guanyl-nucleotide exchange factor activity"/>
    <property type="evidence" value="ECO:0007669"/>
    <property type="project" value="TreeGrafter"/>
</dbReference>
<dbReference type="SMART" id="SM00248">
    <property type="entry name" value="ANK"/>
    <property type="match status" value="4"/>
</dbReference>
<dbReference type="InterPro" id="IPR003123">
    <property type="entry name" value="VPS9"/>
</dbReference>
<feature type="compositionally biased region" description="Basic and acidic residues" evidence="2">
    <location>
        <begin position="562"/>
        <end position="573"/>
    </location>
</feature>
<dbReference type="Pfam" id="PF13857">
    <property type="entry name" value="Ank_5"/>
    <property type="match status" value="1"/>
</dbReference>
<dbReference type="InterPro" id="IPR002110">
    <property type="entry name" value="Ankyrin_rpt"/>
</dbReference>
<accession>A0A9P7SWU1</accession>
<dbReference type="OrthoDB" id="7464126at2759"/>
<evidence type="ECO:0000256" key="3">
    <source>
        <dbReference type="SAM" id="SignalP"/>
    </source>
</evidence>
<dbReference type="SUPFAM" id="SSF48403">
    <property type="entry name" value="Ankyrin repeat"/>
    <property type="match status" value="1"/>
</dbReference>
<dbReference type="CDD" id="cd06093">
    <property type="entry name" value="PX_domain"/>
    <property type="match status" value="1"/>
</dbReference>
<dbReference type="Proteomes" id="UP000748025">
    <property type="component" value="Unassembled WGS sequence"/>
</dbReference>
<evidence type="ECO:0000259" key="4">
    <source>
        <dbReference type="PROSITE" id="PS51205"/>
    </source>
</evidence>
<dbReference type="GO" id="GO:0005770">
    <property type="term" value="C:late endosome"/>
    <property type="evidence" value="ECO:0007669"/>
    <property type="project" value="TreeGrafter"/>
</dbReference>
<dbReference type="SUPFAM" id="SSF64268">
    <property type="entry name" value="PX domain"/>
    <property type="match status" value="1"/>
</dbReference>
<keyword evidence="3" id="KW-0732">Signal</keyword>
<evidence type="ECO:0000256" key="1">
    <source>
        <dbReference type="ARBA" id="ARBA00007428"/>
    </source>
</evidence>
<evidence type="ECO:0000313" key="5">
    <source>
        <dbReference type="EMBL" id="KAG6000931.1"/>
    </source>
</evidence>
<dbReference type="GO" id="GO:0035091">
    <property type="term" value="F:phosphatidylinositol binding"/>
    <property type="evidence" value="ECO:0007669"/>
    <property type="project" value="InterPro"/>
</dbReference>
<dbReference type="PROSITE" id="PS51205">
    <property type="entry name" value="VPS9"/>
    <property type="match status" value="1"/>
</dbReference>
<gene>
    <name evidence="5" type="ORF">E4U43_001456</name>
</gene>
<comment type="similarity">
    <text evidence="1">Belongs to the UPF0507 family.</text>
</comment>
<dbReference type="InterPro" id="IPR037191">
    <property type="entry name" value="VPS9_dom_sf"/>
</dbReference>
<dbReference type="InterPro" id="IPR036871">
    <property type="entry name" value="PX_dom_sf"/>
</dbReference>
<dbReference type="GO" id="GO:0097422">
    <property type="term" value="C:tubular endosome"/>
    <property type="evidence" value="ECO:0007669"/>
    <property type="project" value="TreeGrafter"/>
</dbReference>
<feature type="region of interest" description="Disordered" evidence="2">
    <location>
        <begin position="226"/>
        <end position="253"/>
    </location>
</feature>
<dbReference type="Gene3D" id="1.20.1050.80">
    <property type="entry name" value="VPS9 domain"/>
    <property type="match status" value="1"/>
</dbReference>
<dbReference type="InterPro" id="IPR051248">
    <property type="entry name" value="UPF0507/Ank_repeat_27"/>
</dbReference>
<feature type="region of interest" description="Disordered" evidence="2">
    <location>
        <begin position="540"/>
        <end position="573"/>
    </location>
</feature>
<proteinExistence type="inferred from homology"/>
<feature type="chain" id="PRO_5040499058" description="VPS9 domain-containing protein" evidence="3">
    <location>
        <begin position="19"/>
        <end position="1298"/>
    </location>
</feature>
<dbReference type="EMBL" id="SRPW01001481">
    <property type="protein sequence ID" value="KAG6000931.1"/>
    <property type="molecule type" value="Genomic_DNA"/>
</dbReference>
<keyword evidence="6" id="KW-1185">Reference proteome</keyword>
<dbReference type="Gene3D" id="1.25.40.20">
    <property type="entry name" value="Ankyrin repeat-containing domain"/>
    <property type="match status" value="1"/>
</dbReference>
<organism evidence="5 6">
    <name type="scientific">Claviceps pusilla</name>
    <dbReference type="NCBI Taxonomy" id="123648"/>
    <lineage>
        <taxon>Eukaryota</taxon>
        <taxon>Fungi</taxon>
        <taxon>Dikarya</taxon>
        <taxon>Ascomycota</taxon>
        <taxon>Pezizomycotina</taxon>
        <taxon>Sordariomycetes</taxon>
        <taxon>Hypocreomycetidae</taxon>
        <taxon>Hypocreales</taxon>
        <taxon>Clavicipitaceae</taxon>
        <taxon>Claviceps</taxon>
    </lineage>
</organism>
<dbReference type="SUPFAM" id="SSF109993">
    <property type="entry name" value="VPS9 domain"/>
    <property type="match status" value="1"/>
</dbReference>
<evidence type="ECO:0000313" key="6">
    <source>
        <dbReference type="Proteomes" id="UP000748025"/>
    </source>
</evidence>
<dbReference type="InterPro" id="IPR036770">
    <property type="entry name" value="Ankyrin_rpt-contain_sf"/>
</dbReference>
<dbReference type="GO" id="GO:0030133">
    <property type="term" value="C:transport vesicle"/>
    <property type="evidence" value="ECO:0007669"/>
    <property type="project" value="TreeGrafter"/>
</dbReference>
<feature type="signal peptide" evidence="3">
    <location>
        <begin position="1"/>
        <end position="18"/>
    </location>
</feature>
<dbReference type="GO" id="GO:0005769">
    <property type="term" value="C:early endosome"/>
    <property type="evidence" value="ECO:0007669"/>
    <property type="project" value="TreeGrafter"/>
</dbReference>
<evidence type="ECO:0000256" key="2">
    <source>
        <dbReference type="SAM" id="MobiDB-lite"/>
    </source>
</evidence>